<dbReference type="GO" id="GO:0048245">
    <property type="term" value="P:eosinophil chemotaxis"/>
    <property type="evidence" value="ECO:0007669"/>
    <property type="project" value="TreeGrafter"/>
</dbReference>
<dbReference type="GO" id="GO:0070098">
    <property type="term" value="P:chemokine-mediated signaling pathway"/>
    <property type="evidence" value="ECO:0007669"/>
    <property type="project" value="TreeGrafter"/>
</dbReference>
<evidence type="ECO:0000256" key="4">
    <source>
        <dbReference type="ARBA" id="ARBA00022514"/>
    </source>
</evidence>
<sequence>MKVSAALLCLMLTVAAFSTHVLAQPDAVNSPVTCCYTLTSKKIPMKRLMSYRRVTSSKCPKEAVIFTTVLNKEICADPLQKWVEDYVAKMDQKTERNQNPTSLGTATPVNANFTTQEPVANLSATSSPSTNPNTSI</sequence>
<dbReference type="GO" id="GO:0030335">
    <property type="term" value="P:positive regulation of cell migration"/>
    <property type="evidence" value="ECO:0007669"/>
    <property type="project" value="TreeGrafter"/>
</dbReference>
<feature type="chain" id="PRO_5033906728" description="C-C motif chemokine" evidence="8">
    <location>
        <begin position="24"/>
        <end position="136"/>
    </location>
</feature>
<dbReference type="GO" id="GO:0048020">
    <property type="term" value="F:CCR chemokine receptor binding"/>
    <property type="evidence" value="ECO:0007669"/>
    <property type="project" value="TreeGrafter"/>
</dbReference>
<dbReference type="InterPro" id="IPR039809">
    <property type="entry name" value="Chemokine_b/g/d"/>
</dbReference>
<evidence type="ECO:0000256" key="1">
    <source>
        <dbReference type="ARBA" id="ARBA00004613"/>
    </source>
</evidence>
<proteinExistence type="inferred from homology"/>
<dbReference type="GO" id="GO:0006954">
    <property type="term" value="P:inflammatory response"/>
    <property type="evidence" value="ECO:0007669"/>
    <property type="project" value="TreeGrafter"/>
</dbReference>
<dbReference type="SMART" id="SM00199">
    <property type="entry name" value="SCY"/>
    <property type="match status" value="1"/>
</dbReference>
<keyword evidence="7" id="KW-1015">Disulfide bond</keyword>
<dbReference type="AlphaFoldDB" id="A0A5E4B711"/>
<dbReference type="CDD" id="cd00272">
    <property type="entry name" value="Chemokine_CC"/>
    <property type="match status" value="1"/>
</dbReference>
<dbReference type="Gene3D" id="2.40.50.40">
    <property type="match status" value="1"/>
</dbReference>
<dbReference type="Proteomes" id="UP000335636">
    <property type="component" value="Unassembled WGS sequence"/>
</dbReference>
<keyword evidence="5 8" id="KW-0964">Secreted</keyword>
<evidence type="ECO:0000256" key="5">
    <source>
        <dbReference type="ARBA" id="ARBA00022525"/>
    </source>
</evidence>
<dbReference type="FunFam" id="2.40.50.40:FF:000002">
    <property type="entry name" value="C-C motif chemokine"/>
    <property type="match status" value="1"/>
</dbReference>
<evidence type="ECO:0000313" key="11">
    <source>
        <dbReference type="EMBL" id="VTJ65478.1"/>
    </source>
</evidence>
<dbReference type="InterPro" id="IPR036048">
    <property type="entry name" value="Interleukin_8-like_sf"/>
</dbReference>
<evidence type="ECO:0000256" key="2">
    <source>
        <dbReference type="ARBA" id="ARBA00010868"/>
    </source>
</evidence>
<gene>
    <name evidence="10" type="ORF">GHT09_017435</name>
    <name evidence="11" type="ORF">MONAX_5E028251</name>
</gene>
<evidence type="ECO:0000256" key="7">
    <source>
        <dbReference type="ARBA" id="ARBA00023157"/>
    </source>
</evidence>
<accession>A0A5E4B711</accession>
<protein>
    <recommendedName>
        <fullName evidence="8">C-C motif chemokine</fullName>
    </recommendedName>
</protein>
<dbReference type="InterPro" id="IPR001811">
    <property type="entry name" value="Chemokine_IL8-like_dom"/>
</dbReference>
<comment type="similarity">
    <text evidence="2 8">Belongs to the intercrine beta (chemokine CC) family.</text>
</comment>
<evidence type="ECO:0000313" key="12">
    <source>
        <dbReference type="Proteomes" id="UP000335636"/>
    </source>
</evidence>
<evidence type="ECO:0000256" key="3">
    <source>
        <dbReference type="ARBA" id="ARBA00022500"/>
    </source>
</evidence>
<dbReference type="PROSITE" id="PS00472">
    <property type="entry name" value="SMALL_CYTOKINES_CC"/>
    <property type="match status" value="1"/>
</dbReference>
<evidence type="ECO:0000259" key="9">
    <source>
        <dbReference type="SMART" id="SM00199"/>
    </source>
</evidence>
<dbReference type="SUPFAM" id="SSF54117">
    <property type="entry name" value="Interleukin 8-like chemokines"/>
    <property type="match status" value="1"/>
</dbReference>
<keyword evidence="3 8" id="KW-0145">Chemotaxis</keyword>
<dbReference type="Proteomes" id="UP000662637">
    <property type="component" value="Unassembled WGS sequence"/>
</dbReference>
<comment type="subcellular location">
    <subcellularLocation>
        <location evidence="1 8">Secreted</location>
    </subcellularLocation>
</comment>
<dbReference type="EMBL" id="WJEC01006811">
    <property type="protein sequence ID" value="KAF7471434.1"/>
    <property type="molecule type" value="Genomic_DNA"/>
</dbReference>
<feature type="signal peptide" evidence="8">
    <location>
        <begin position="1"/>
        <end position="23"/>
    </location>
</feature>
<dbReference type="Pfam" id="PF00048">
    <property type="entry name" value="IL8"/>
    <property type="match status" value="1"/>
</dbReference>
<dbReference type="PANTHER" id="PTHR12015">
    <property type="entry name" value="SMALL INDUCIBLE CYTOKINE A"/>
    <property type="match status" value="1"/>
</dbReference>
<name>A0A5E4B711_MARMO</name>
<dbReference type="InterPro" id="IPR000827">
    <property type="entry name" value="Chemokine_CC_CS"/>
</dbReference>
<dbReference type="GO" id="GO:0061844">
    <property type="term" value="P:antimicrobial humoral immune response mediated by antimicrobial peptide"/>
    <property type="evidence" value="ECO:0007669"/>
    <property type="project" value="TreeGrafter"/>
</dbReference>
<evidence type="ECO:0000256" key="8">
    <source>
        <dbReference type="RuleBase" id="RU361150"/>
    </source>
</evidence>
<dbReference type="PANTHER" id="PTHR12015:SF98">
    <property type="entry name" value="C-C MOTIF CHEMOKINE 2"/>
    <property type="match status" value="1"/>
</dbReference>
<reference evidence="10" key="2">
    <citation type="submission" date="2020-08" db="EMBL/GenBank/DDBJ databases">
        <authorList>
            <person name="Shumante A."/>
            <person name="Zimin A.V."/>
            <person name="Puiu D."/>
            <person name="Salzberg S.L."/>
        </authorList>
    </citation>
    <scope>NUCLEOTIDE SEQUENCE</scope>
    <source>
        <strain evidence="10">WC2-LM</strain>
        <tissue evidence="10">Liver</tissue>
    </source>
</reference>
<keyword evidence="12" id="KW-1185">Reference proteome</keyword>
<dbReference type="EMBL" id="CABDUW010000307">
    <property type="protein sequence ID" value="VTJ65478.1"/>
    <property type="molecule type" value="Genomic_DNA"/>
</dbReference>
<keyword evidence="6 8" id="KW-0732">Signal</keyword>
<dbReference type="GO" id="GO:0008009">
    <property type="term" value="F:chemokine activity"/>
    <property type="evidence" value="ECO:0007669"/>
    <property type="project" value="InterPro"/>
</dbReference>
<dbReference type="GO" id="GO:0005615">
    <property type="term" value="C:extracellular space"/>
    <property type="evidence" value="ECO:0007669"/>
    <property type="project" value="UniProtKB-KW"/>
</dbReference>
<reference evidence="11 12" key="1">
    <citation type="submission" date="2019-04" db="EMBL/GenBank/DDBJ databases">
        <authorList>
            <person name="Alioto T."/>
            <person name="Alioto T."/>
        </authorList>
    </citation>
    <scope>NUCLEOTIDE SEQUENCE [LARGE SCALE GENOMIC DNA]</scope>
</reference>
<feature type="domain" description="Chemokine interleukin-8-like" evidence="9">
    <location>
        <begin position="31"/>
        <end position="90"/>
    </location>
</feature>
<evidence type="ECO:0000313" key="10">
    <source>
        <dbReference type="EMBL" id="KAF7471434.1"/>
    </source>
</evidence>
<evidence type="ECO:0000256" key="6">
    <source>
        <dbReference type="ARBA" id="ARBA00022729"/>
    </source>
</evidence>
<organism evidence="11 12">
    <name type="scientific">Marmota monax</name>
    <name type="common">Woodchuck</name>
    <dbReference type="NCBI Taxonomy" id="9995"/>
    <lineage>
        <taxon>Eukaryota</taxon>
        <taxon>Metazoa</taxon>
        <taxon>Chordata</taxon>
        <taxon>Craniata</taxon>
        <taxon>Vertebrata</taxon>
        <taxon>Euteleostomi</taxon>
        <taxon>Mammalia</taxon>
        <taxon>Eutheria</taxon>
        <taxon>Euarchontoglires</taxon>
        <taxon>Glires</taxon>
        <taxon>Rodentia</taxon>
        <taxon>Sciuromorpha</taxon>
        <taxon>Sciuridae</taxon>
        <taxon>Xerinae</taxon>
        <taxon>Marmotini</taxon>
        <taxon>Marmota</taxon>
    </lineage>
</organism>
<keyword evidence="4 8" id="KW-0202">Cytokine</keyword>